<dbReference type="InterPro" id="IPR029068">
    <property type="entry name" value="Glyas_Bleomycin-R_OHBP_Dase"/>
</dbReference>
<dbReference type="GO" id="GO:0004493">
    <property type="term" value="F:methylmalonyl-CoA epimerase activity"/>
    <property type="evidence" value="ECO:0007669"/>
    <property type="project" value="TreeGrafter"/>
</dbReference>
<accession>A0A1M7CT32</accession>
<dbReference type="Proteomes" id="UP000183208">
    <property type="component" value="Unassembled WGS sequence"/>
</dbReference>
<keyword evidence="3" id="KW-0560">Oxidoreductase</keyword>
<organism evidence="3 4">
    <name type="scientific">Bradyrhizobium lablabi</name>
    <dbReference type="NCBI Taxonomy" id="722472"/>
    <lineage>
        <taxon>Bacteria</taxon>
        <taxon>Pseudomonadati</taxon>
        <taxon>Pseudomonadota</taxon>
        <taxon>Alphaproteobacteria</taxon>
        <taxon>Hyphomicrobiales</taxon>
        <taxon>Nitrobacteraceae</taxon>
        <taxon>Bradyrhizobium</taxon>
    </lineage>
</organism>
<dbReference type="EMBL" id="FNTI01000001">
    <property type="protein sequence ID" value="SED74790.1"/>
    <property type="molecule type" value="Genomic_DNA"/>
</dbReference>
<dbReference type="InterPro" id="IPR051785">
    <property type="entry name" value="MMCE/EMCE_epimerase"/>
</dbReference>
<name>A0A1M7CT32_9BRAD</name>
<dbReference type="Pfam" id="PF00903">
    <property type="entry name" value="Glyoxalase"/>
    <property type="match status" value="1"/>
</dbReference>
<gene>
    <name evidence="3" type="ORF">SAMN05444171_5024</name>
</gene>
<feature type="domain" description="VOC" evidence="2">
    <location>
        <begin position="24"/>
        <end position="141"/>
    </location>
</feature>
<dbReference type="CDD" id="cd06587">
    <property type="entry name" value="VOC"/>
    <property type="match status" value="1"/>
</dbReference>
<sequence>MFAVFDSHNQKPRLSMPESAPQFVWDHLHIFTSDAEETARWFAGVLGAEIVRSPVRIEVRFGALRIFVDESLEGNVTNPPAVPSRRGLDHFGLLVKDIDFVASQLKAKGVKFTKEPQTARPGVRMCFIEGPQGISIELIERDTKYKL</sequence>
<evidence type="ECO:0000313" key="3">
    <source>
        <dbReference type="EMBL" id="SED74790.1"/>
    </source>
</evidence>
<keyword evidence="1" id="KW-0479">Metal-binding</keyword>
<dbReference type="PROSITE" id="PS51819">
    <property type="entry name" value="VOC"/>
    <property type="match status" value="1"/>
</dbReference>
<dbReference type="GO" id="GO:0051213">
    <property type="term" value="F:dioxygenase activity"/>
    <property type="evidence" value="ECO:0007669"/>
    <property type="project" value="UniProtKB-KW"/>
</dbReference>
<protein>
    <submittedName>
        <fullName evidence="3">Catechol 2,3-dioxygenase</fullName>
    </submittedName>
</protein>
<dbReference type="PANTHER" id="PTHR43048">
    <property type="entry name" value="METHYLMALONYL-COA EPIMERASE"/>
    <property type="match status" value="1"/>
</dbReference>
<dbReference type="PANTHER" id="PTHR43048:SF5">
    <property type="entry name" value="BLR5325 PROTEIN"/>
    <property type="match status" value="1"/>
</dbReference>
<dbReference type="GO" id="GO:0046491">
    <property type="term" value="P:L-methylmalonyl-CoA metabolic process"/>
    <property type="evidence" value="ECO:0007669"/>
    <property type="project" value="TreeGrafter"/>
</dbReference>
<dbReference type="InterPro" id="IPR037523">
    <property type="entry name" value="VOC_core"/>
</dbReference>
<dbReference type="GO" id="GO:0046872">
    <property type="term" value="F:metal ion binding"/>
    <property type="evidence" value="ECO:0007669"/>
    <property type="project" value="UniProtKB-KW"/>
</dbReference>
<evidence type="ECO:0000313" key="4">
    <source>
        <dbReference type="Proteomes" id="UP000183208"/>
    </source>
</evidence>
<reference evidence="3 4" key="1">
    <citation type="submission" date="2016-10" db="EMBL/GenBank/DDBJ databases">
        <authorList>
            <person name="de Groot N.N."/>
        </authorList>
    </citation>
    <scope>NUCLEOTIDE SEQUENCE [LARGE SCALE GENOMIC DNA]</scope>
    <source>
        <strain evidence="3 4">GAS522</strain>
    </source>
</reference>
<keyword evidence="3" id="KW-0223">Dioxygenase</keyword>
<dbReference type="SUPFAM" id="SSF54593">
    <property type="entry name" value="Glyoxalase/Bleomycin resistance protein/Dihydroxybiphenyl dioxygenase"/>
    <property type="match status" value="1"/>
</dbReference>
<dbReference type="AlphaFoldDB" id="A0A1M7CT32"/>
<evidence type="ECO:0000259" key="2">
    <source>
        <dbReference type="PROSITE" id="PS51819"/>
    </source>
</evidence>
<dbReference type="InterPro" id="IPR004360">
    <property type="entry name" value="Glyas_Fos-R_dOase_dom"/>
</dbReference>
<evidence type="ECO:0000256" key="1">
    <source>
        <dbReference type="ARBA" id="ARBA00022723"/>
    </source>
</evidence>
<dbReference type="Gene3D" id="3.10.180.10">
    <property type="entry name" value="2,3-Dihydroxybiphenyl 1,2-Dioxygenase, domain 1"/>
    <property type="match status" value="1"/>
</dbReference>
<proteinExistence type="predicted"/>